<dbReference type="SUPFAM" id="SSF54001">
    <property type="entry name" value="Cysteine proteinases"/>
    <property type="match status" value="1"/>
</dbReference>
<protein>
    <recommendedName>
        <fullName evidence="5">SENP6 protease</fullName>
    </recommendedName>
</protein>
<dbReference type="MEROPS" id="C48.004"/>
<dbReference type="HOGENOM" id="CLU_009561_0_0_1"/>
<dbReference type="STRING" id="9258.ENSOANP00000001472"/>
<dbReference type="Ensembl" id="ENSOANT00000001473.3">
    <property type="protein sequence ID" value="ENSOANP00000001472.3"/>
    <property type="gene ID" value="ENSOANG00000000941.4"/>
</dbReference>
<keyword evidence="1" id="KW-0833">Ubl conjugation pathway</keyword>
<dbReference type="PANTHER" id="PTHR46896">
    <property type="entry name" value="SENTRIN-SPECIFIC PROTEASE"/>
    <property type="match status" value="1"/>
</dbReference>
<feature type="compositionally biased region" description="Polar residues" evidence="2">
    <location>
        <begin position="226"/>
        <end position="238"/>
    </location>
</feature>
<proteinExistence type="predicted"/>
<feature type="region of interest" description="Disordered" evidence="2">
    <location>
        <begin position="296"/>
        <end position="344"/>
    </location>
</feature>
<dbReference type="GeneTree" id="ENSGT00940000155724"/>
<dbReference type="InterPro" id="IPR051947">
    <property type="entry name" value="Sentrin-specific_protease"/>
</dbReference>
<dbReference type="FunFam" id="1.10.418.20:FF:000010">
    <property type="entry name" value="sentrin-specific protease 6 isoform X2"/>
    <property type="match status" value="1"/>
</dbReference>
<dbReference type="eggNOG" id="KOG0779">
    <property type="taxonomic scope" value="Eukaryota"/>
</dbReference>
<feature type="region of interest" description="Disordered" evidence="2">
    <location>
        <begin position="169"/>
        <end position="189"/>
    </location>
</feature>
<dbReference type="FunCoup" id="F6PJM2">
    <property type="interactions" value="3641"/>
</dbReference>
<dbReference type="Bgee" id="ENSOANG00000000941">
    <property type="expression patterns" value="Expressed in fibroblast and 8 other cell types or tissues"/>
</dbReference>
<evidence type="ECO:0000313" key="4">
    <source>
        <dbReference type="Proteomes" id="UP000002279"/>
    </source>
</evidence>
<dbReference type="AlphaFoldDB" id="F6PJM2"/>
<dbReference type="InParanoid" id="F6PJM2"/>
<feature type="region of interest" description="Disordered" evidence="2">
    <location>
        <begin position="224"/>
        <end position="250"/>
    </location>
</feature>
<dbReference type="Proteomes" id="UP000002279">
    <property type="component" value="Unplaced"/>
</dbReference>
<organism evidence="3 4">
    <name type="scientific">Ornithorhynchus anatinus</name>
    <name type="common">Duckbill platypus</name>
    <dbReference type="NCBI Taxonomy" id="9258"/>
    <lineage>
        <taxon>Eukaryota</taxon>
        <taxon>Metazoa</taxon>
        <taxon>Chordata</taxon>
        <taxon>Craniata</taxon>
        <taxon>Vertebrata</taxon>
        <taxon>Euteleostomi</taxon>
        <taxon>Mammalia</taxon>
        <taxon>Monotremata</taxon>
        <taxon>Ornithorhynchidae</taxon>
        <taxon>Ornithorhynchus</taxon>
    </lineage>
</organism>
<reference evidence="3" key="1">
    <citation type="submission" date="2025-08" db="UniProtKB">
        <authorList>
            <consortium name="Ensembl"/>
        </authorList>
    </citation>
    <scope>IDENTIFICATION</scope>
    <source>
        <strain evidence="3">Glennie</strain>
    </source>
</reference>
<feature type="compositionally biased region" description="Acidic residues" evidence="2">
    <location>
        <begin position="37"/>
        <end position="47"/>
    </location>
</feature>
<reference evidence="3" key="2">
    <citation type="submission" date="2025-09" db="UniProtKB">
        <authorList>
            <consortium name="Ensembl"/>
        </authorList>
    </citation>
    <scope>IDENTIFICATION</scope>
    <source>
        <strain evidence="3">Glennie</strain>
    </source>
</reference>
<sequence>PSPGWSGGSRRVILISALDRSQSKRDGGFKNNWSFDNAEESEGDTEKDEPNLLSEDENDGPETSEGRRVNAVGTSAGDSFKTYARRSKIGTFRTLKGNSIGLNMLNSKKLSENSQNVSLSSGTVLHGRRFHHANAQIAIMKTAAQRKEYPAHVQKIEIDRIRLPRLMEKTDGSGSESEPEVKRKVQPKRHCHSYQSEALPFPASKKCLIHLEDFQRHCRQIAPLNESGSPLSRSSIHPNSGGEKSPNTGLNAKKFYGSTFGKVDILLNRGESGQNFLKANGKVLLSASKIPKITNLRPRNARPSDLNDPIVLSSDDEEDDDIGSSNLRESISPRPADLAHSSPAPCTGKVEAAFKENNCGIEQRLGSIPADSEPPVTIPRKARMKDQFGNAVSNTPLKRRKVTSQETDAVPLNCPNSYESVILNCRSIRIGTLRRMVVEPVIVSMSLIHPRLWSDTREINLKTSELTKCEWCSARKLPVVFLQTIPAACHSLRIQLKMSKEKDSVWYDCKGASKCRDPEEQYIILIFETGLDTQANMVFENIINDIGIRNNVSDFFEKISFKVANGRLVAFTKTFEEVSKGNSAQKENKIKNVVFESKMQLRNTTSQFQFFDDEDEIGEPHNVFIGPVEKLIVYPPPPAKGGISVTNEDLHCLNEGEFLNDVIIDFYLK</sequence>
<feature type="region of interest" description="Disordered" evidence="2">
    <location>
        <begin position="20"/>
        <end position="72"/>
    </location>
</feature>
<dbReference type="Gene3D" id="1.10.418.20">
    <property type="match status" value="1"/>
</dbReference>
<accession>F6PJM2</accession>
<name>F6PJM2_ORNAN</name>
<dbReference type="OMA" id="ELIGCEW"/>
<evidence type="ECO:0000313" key="3">
    <source>
        <dbReference type="Ensembl" id="ENSOANP00000001472.3"/>
    </source>
</evidence>
<evidence type="ECO:0000256" key="2">
    <source>
        <dbReference type="SAM" id="MobiDB-lite"/>
    </source>
</evidence>
<dbReference type="InterPro" id="IPR038765">
    <property type="entry name" value="Papain-like_cys_pep_sf"/>
</dbReference>
<dbReference type="PANTHER" id="PTHR46896:SF1">
    <property type="entry name" value="SENTRIN-SPECIFIC PROTEASE 6"/>
    <property type="match status" value="1"/>
</dbReference>
<evidence type="ECO:0000256" key="1">
    <source>
        <dbReference type="ARBA" id="ARBA00022786"/>
    </source>
</evidence>
<keyword evidence="4" id="KW-1185">Reference proteome</keyword>
<evidence type="ECO:0008006" key="5">
    <source>
        <dbReference type="Google" id="ProtNLM"/>
    </source>
</evidence>